<dbReference type="GO" id="GO:0016491">
    <property type="term" value="F:oxidoreductase activity"/>
    <property type="evidence" value="ECO:0007669"/>
    <property type="project" value="UniProtKB-KW"/>
</dbReference>
<keyword evidence="6" id="KW-0732">Signal</keyword>
<reference evidence="8" key="1">
    <citation type="submission" date="2023-01" db="EMBL/GenBank/DDBJ databases">
        <authorList>
            <person name="Piombo E."/>
        </authorList>
    </citation>
    <scope>NUCLEOTIDE SEQUENCE</scope>
</reference>
<comment type="similarity">
    <text evidence="2">Belongs to the oxygen-dependent FAD-linked oxidoreductase family.</text>
</comment>
<evidence type="ECO:0000259" key="7">
    <source>
        <dbReference type="PROSITE" id="PS51387"/>
    </source>
</evidence>
<protein>
    <recommendedName>
        <fullName evidence="7">FAD-binding PCMH-type domain-containing protein</fullName>
    </recommendedName>
</protein>
<dbReference type="Gene3D" id="3.40.462.20">
    <property type="match status" value="2"/>
</dbReference>
<dbReference type="InterPro" id="IPR012951">
    <property type="entry name" value="BBE"/>
</dbReference>
<dbReference type="Proteomes" id="UP001160390">
    <property type="component" value="Unassembled WGS sequence"/>
</dbReference>
<evidence type="ECO:0000313" key="9">
    <source>
        <dbReference type="Proteomes" id="UP001160390"/>
    </source>
</evidence>
<dbReference type="InterPro" id="IPR016169">
    <property type="entry name" value="FAD-bd_PCMH_sub2"/>
</dbReference>
<dbReference type="EMBL" id="CABFNP030001360">
    <property type="protein sequence ID" value="CAI6101375.1"/>
    <property type="molecule type" value="Genomic_DNA"/>
</dbReference>
<dbReference type="PROSITE" id="PS51387">
    <property type="entry name" value="FAD_PCMH"/>
    <property type="match status" value="2"/>
</dbReference>
<organism evidence="8 9">
    <name type="scientific">Clonostachys chloroleuca</name>
    <dbReference type="NCBI Taxonomy" id="1926264"/>
    <lineage>
        <taxon>Eukaryota</taxon>
        <taxon>Fungi</taxon>
        <taxon>Dikarya</taxon>
        <taxon>Ascomycota</taxon>
        <taxon>Pezizomycotina</taxon>
        <taxon>Sordariomycetes</taxon>
        <taxon>Hypocreomycetidae</taxon>
        <taxon>Hypocreales</taxon>
        <taxon>Bionectriaceae</taxon>
        <taxon>Clonostachys</taxon>
    </lineage>
</organism>
<dbReference type="PANTHER" id="PTHR42973:SF9">
    <property type="entry name" value="FAD-BINDING PCMH-TYPE DOMAIN-CONTAINING PROTEIN-RELATED"/>
    <property type="match status" value="1"/>
</dbReference>
<dbReference type="SUPFAM" id="SSF56176">
    <property type="entry name" value="FAD-binding/transporter-associated domain-like"/>
    <property type="match status" value="2"/>
</dbReference>
<dbReference type="Gene3D" id="3.30.465.10">
    <property type="match status" value="2"/>
</dbReference>
<feature type="chain" id="PRO_5041426768" description="FAD-binding PCMH-type domain-containing protein" evidence="6">
    <location>
        <begin position="21"/>
        <end position="956"/>
    </location>
</feature>
<dbReference type="InterPro" id="IPR006094">
    <property type="entry name" value="Oxid_FAD_bind_N"/>
</dbReference>
<dbReference type="InterPro" id="IPR050416">
    <property type="entry name" value="FAD-linked_Oxidoreductase"/>
</dbReference>
<dbReference type="InterPro" id="IPR016166">
    <property type="entry name" value="FAD-bd_PCMH"/>
</dbReference>
<evidence type="ECO:0000256" key="1">
    <source>
        <dbReference type="ARBA" id="ARBA00001974"/>
    </source>
</evidence>
<sequence>MRFAHFLSAVLGAIAASALPQQQNLYELFTSPENAWHRDTILSFPGSPAFHNATLRWTPSASPHYFAAISPANEADVAKAVRLASNAGIPFLAQGGRHGIAAQLNTLRNGLAIDLSKLNFVSVNRRAATANIGGGARFRDIFGPLGDAGFHLQTGSGSCPGVMGVALGAGVGRYQGMFGLVLDNLLSARLVTAEGRVVDVSKSQNPDLFWAIRGAGANFGIVTSAVFKLNKAPNGGQVLNADFIIPAASNSSYMDLLQTLERMPPELATISFVLWNETISQPQILANWVYTGPREQGMRLIDPIFRLNPVRSEIKMVAWKDLVGTAGFGIDGLYCQPSNTQFTQISTNVRRLDAKTFKTMFEKMNNFYRRVPAARASSIELEIFNTDAAKRVPRDETAYPWRDTIGYTMYEWSWTTAEAREECIKMGNELLRDFVATSGYPDVSVYVNYASGNETVEQKFGKDKLPRLASLKRKWDPRNAFRWTNPLPTNPATEAGVVAIVSSSWYNAVLKIVKFATVHNIPFIATGGHHGYSTNLGKLVKGLAIDLSLLNSVKVFAGNDTLVVGGGTRWGQILDPVYEAGFEMLQIHILPSRNNKTCSNWLLFLYRSCGTTIGGGIGRYSGRYGMISDSLISANVVTANGRFVEVSENLNSDLFWGIRGAAANFGIITQATYKLRRVDGQNLVMNADFVLNSDMSNSYFDLLESYDGSMPENLAIVTMVIYDEKTNAARILANWVYLGLEKEGLGIIKPLLELQPSMSSISMVPWNKMLSSQGLGVIDLMFCQNNKTRSLYSANVRRFPASTSKTAFEEMEKLYAEHPSARTSSLSLEMFPNQAAMAQGSDATAYPWRDARGNMIFLFQWEGNGHSLSTDALELSTRLGQSIRDAFAKTSEYHQLSVYVSYAHADESLEQVFSREKLPRLAALKKKWDSQNAFRYSHALPTEHPPVEAFVLWLNL</sequence>
<evidence type="ECO:0000256" key="4">
    <source>
        <dbReference type="ARBA" id="ARBA00022827"/>
    </source>
</evidence>
<feature type="signal peptide" evidence="6">
    <location>
        <begin position="1"/>
        <end position="20"/>
    </location>
</feature>
<comment type="caution">
    <text evidence="8">The sequence shown here is derived from an EMBL/GenBank/DDBJ whole genome shotgun (WGS) entry which is preliminary data.</text>
</comment>
<dbReference type="Pfam" id="PF01565">
    <property type="entry name" value="FAD_binding_4"/>
    <property type="match status" value="2"/>
</dbReference>
<feature type="domain" description="FAD-binding PCMH-type" evidence="7">
    <location>
        <begin position="493"/>
        <end position="678"/>
    </location>
</feature>
<name>A0AA35QGC1_9HYPO</name>
<dbReference type="Pfam" id="PF08031">
    <property type="entry name" value="BBE"/>
    <property type="match status" value="2"/>
</dbReference>
<keyword evidence="4" id="KW-0274">FAD</keyword>
<proteinExistence type="inferred from homology"/>
<evidence type="ECO:0000256" key="3">
    <source>
        <dbReference type="ARBA" id="ARBA00022630"/>
    </source>
</evidence>
<dbReference type="GO" id="GO:0071949">
    <property type="term" value="F:FAD binding"/>
    <property type="evidence" value="ECO:0007669"/>
    <property type="project" value="InterPro"/>
</dbReference>
<comment type="cofactor">
    <cofactor evidence="1">
        <name>FAD</name>
        <dbReference type="ChEBI" id="CHEBI:57692"/>
    </cofactor>
</comment>
<keyword evidence="3" id="KW-0285">Flavoprotein</keyword>
<evidence type="ECO:0000256" key="6">
    <source>
        <dbReference type="SAM" id="SignalP"/>
    </source>
</evidence>
<evidence type="ECO:0000256" key="5">
    <source>
        <dbReference type="ARBA" id="ARBA00023002"/>
    </source>
</evidence>
<accession>A0AA35QGC1</accession>
<dbReference type="PANTHER" id="PTHR42973">
    <property type="entry name" value="BINDING OXIDOREDUCTASE, PUTATIVE (AFU_ORTHOLOGUE AFUA_1G17690)-RELATED"/>
    <property type="match status" value="1"/>
</dbReference>
<evidence type="ECO:0000256" key="2">
    <source>
        <dbReference type="ARBA" id="ARBA00005466"/>
    </source>
</evidence>
<keyword evidence="9" id="KW-1185">Reference proteome</keyword>
<dbReference type="InterPro" id="IPR036318">
    <property type="entry name" value="FAD-bd_PCMH-like_sf"/>
</dbReference>
<gene>
    <name evidence="8" type="ORF">CCHLO57077_00006624</name>
</gene>
<feature type="domain" description="FAD-binding PCMH-type" evidence="7">
    <location>
        <begin position="61"/>
        <end position="232"/>
    </location>
</feature>
<keyword evidence="5" id="KW-0560">Oxidoreductase</keyword>
<dbReference type="AlphaFoldDB" id="A0AA35QGC1"/>
<evidence type="ECO:0000313" key="8">
    <source>
        <dbReference type="EMBL" id="CAI6101375.1"/>
    </source>
</evidence>